<organism evidence="5">
    <name type="scientific">uncultured Chloroflexota bacterium</name>
    <dbReference type="NCBI Taxonomy" id="166587"/>
    <lineage>
        <taxon>Bacteria</taxon>
        <taxon>Bacillati</taxon>
        <taxon>Chloroflexota</taxon>
        <taxon>environmental samples</taxon>
    </lineage>
</organism>
<dbReference type="EMBL" id="CADCTC010000063">
    <property type="protein sequence ID" value="CAA9230478.1"/>
    <property type="molecule type" value="Genomic_DNA"/>
</dbReference>
<reference evidence="5" key="1">
    <citation type="submission" date="2020-02" db="EMBL/GenBank/DDBJ databases">
        <authorList>
            <person name="Meier V. D."/>
        </authorList>
    </citation>
    <scope>NUCLEOTIDE SEQUENCE</scope>
    <source>
        <strain evidence="5">AVDCRST_MAG77</strain>
    </source>
</reference>
<dbReference type="GO" id="GO:0048038">
    <property type="term" value="F:quinone binding"/>
    <property type="evidence" value="ECO:0007669"/>
    <property type="project" value="TreeGrafter"/>
</dbReference>
<evidence type="ECO:0000256" key="2">
    <source>
        <dbReference type="ARBA" id="ARBA00023002"/>
    </source>
</evidence>
<sequence length="292" mass="30401">MIADLTGRTALVTGGAQGVGRAIALTLAEQGADVAIGDVRPELGADLVDEIERLGRRALALELDVRSPASAQAAVQQIVSAWSKLDILVNNAGVVHAPPGPNGEEDPEEEWSYVFGINLRGVVNCCDAVMPHMAERRYGKIVNISSTAGKPGDPPPAPPSATQPANPKPPLGASTYSLSKAAVVRHTQLLSASAARINVNVNCVCPSRMITPLGLELAARGQRRAGSAANAADAANAQDVVEARRKAVIAVNRFGRELEPVDVAKMVAFLVSDDAKNITGQSINVDGGFKLI</sequence>
<protein>
    <submittedName>
        <fullName evidence="5">3-oxoacyl-[acyl-carrier protein] reductase</fullName>
        <ecNumber evidence="5">1.1.1.100</ecNumber>
    </submittedName>
</protein>
<dbReference type="PRINTS" id="PR00080">
    <property type="entry name" value="SDRFAMILY"/>
</dbReference>
<dbReference type="SUPFAM" id="SSF51735">
    <property type="entry name" value="NAD(P)-binding Rossmann-fold domains"/>
    <property type="match status" value="1"/>
</dbReference>
<dbReference type="PANTHER" id="PTHR42760">
    <property type="entry name" value="SHORT-CHAIN DEHYDROGENASES/REDUCTASES FAMILY MEMBER"/>
    <property type="match status" value="1"/>
</dbReference>
<comment type="similarity">
    <text evidence="1 3">Belongs to the short-chain dehydrogenases/reductases (SDR) family.</text>
</comment>
<dbReference type="GO" id="GO:0006633">
    <property type="term" value="P:fatty acid biosynthetic process"/>
    <property type="evidence" value="ECO:0007669"/>
    <property type="project" value="TreeGrafter"/>
</dbReference>
<feature type="region of interest" description="Disordered" evidence="4">
    <location>
        <begin position="144"/>
        <end position="172"/>
    </location>
</feature>
<dbReference type="AlphaFoldDB" id="A0A6J4HR04"/>
<dbReference type="PANTHER" id="PTHR42760:SF133">
    <property type="entry name" value="3-OXOACYL-[ACYL-CARRIER-PROTEIN] REDUCTASE"/>
    <property type="match status" value="1"/>
</dbReference>
<evidence type="ECO:0000313" key="5">
    <source>
        <dbReference type="EMBL" id="CAA9230478.1"/>
    </source>
</evidence>
<dbReference type="Gene3D" id="3.40.50.720">
    <property type="entry name" value="NAD(P)-binding Rossmann-like Domain"/>
    <property type="match status" value="1"/>
</dbReference>
<evidence type="ECO:0000256" key="3">
    <source>
        <dbReference type="RuleBase" id="RU000363"/>
    </source>
</evidence>
<dbReference type="EC" id="1.1.1.100" evidence="5"/>
<dbReference type="InterPro" id="IPR036291">
    <property type="entry name" value="NAD(P)-bd_dom_sf"/>
</dbReference>
<dbReference type="GO" id="GO:0004316">
    <property type="term" value="F:3-oxoacyl-[acyl-carrier-protein] reductase (NADPH) activity"/>
    <property type="evidence" value="ECO:0007669"/>
    <property type="project" value="UniProtKB-EC"/>
</dbReference>
<dbReference type="FunFam" id="3.40.50.720:FF:000084">
    <property type="entry name" value="Short-chain dehydrogenase reductase"/>
    <property type="match status" value="1"/>
</dbReference>
<dbReference type="PRINTS" id="PR00081">
    <property type="entry name" value="GDHRDH"/>
</dbReference>
<dbReference type="InterPro" id="IPR002347">
    <property type="entry name" value="SDR_fam"/>
</dbReference>
<gene>
    <name evidence="5" type="ORF">AVDCRST_MAG77-1178</name>
</gene>
<keyword evidence="2 5" id="KW-0560">Oxidoreductase</keyword>
<accession>A0A6J4HR04</accession>
<evidence type="ECO:0000256" key="4">
    <source>
        <dbReference type="SAM" id="MobiDB-lite"/>
    </source>
</evidence>
<feature type="compositionally biased region" description="Pro residues" evidence="4">
    <location>
        <begin position="152"/>
        <end position="170"/>
    </location>
</feature>
<proteinExistence type="inferred from homology"/>
<name>A0A6J4HR04_9CHLR</name>
<evidence type="ECO:0000256" key="1">
    <source>
        <dbReference type="ARBA" id="ARBA00006484"/>
    </source>
</evidence>
<dbReference type="CDD" id="cd05233">
    <property type="entry name" value="SDR_c"/>
    <property type="match status" value="1"/>
</dbReference>
<dbReference type="Pfam" id="PF00106">
    <property type="entry name" value="adh_short"/>
    <property type="match status" value="1"/>
</dbReference>